<name>A0A9W6NPB3_9ACTN</name>
<dbReference type="RefSeq" id="WP_261960145.1">
    <property type="nucleotide sequence ID" value="NZ_BAAAXA010000001.1"/>
</dbReference>
<feature type="transmembrane region" description="Helical" evidence="1">
    <location>
        <begin position="67"/>
        <end position="94"/>
    </location>
</feature>
<accession>A0A9W6NPB3</accession>
<protein>
    <submittedName>
        <fullName evidence="2">Uncharacterized protein</fullName>
    </submittedName>
</protein>
<sequence length="105" mass="10362">MAAALQADPVRTRITRPGSGSRTAAAVVVALTLAALGAGFGALLGWLGAPDAVARVADGTPPALWGAYLSSGVRLLSTTGIALLAGAVALAASARVGRSVRKRRS</sequence>
<keyword evidence="1" id="KW-0812">Transmembrane</keyword>
<feature type="transmembrane region" description="Helical" evidence="1">
    <location>
        <begin position="23"/>
        <end position="47"/>
    </location>
</feature>
<organism evidence="2 3">
    <name type="scientific">Dactylosporangium matsuzakiense</name>
    <dbReference type="NCBI Taxonomy" id="53360"/>
    <lineage>
        <taxon>Bacteria</taxon>
        <taxon>Bacillati</taxon>
        <taxon>Actinomycetota</taxon>
        <taxon>Actinomycetes</taxon>
        <taxon>Micromonosporales</taxon>
        <taxon>Micromonosporaceae</taxon>
        <taxon>Dactylosporangium</taxon>
    </lineage>
</organism>
<keyword evidence="1" id="KW-1133">Transmembrane helix</keyword>
<evidence type="ECO:0000313" key="2">
    <source>
        <dbReference type="EMBL" id="GLL03912.1"/>
    </source>
</evidence>
<proteinExistence type="predicted"/>
<evidence type="ECO:0000256" key="1">
    <source>
        <dbReference type="SAM" id="Phobius"/>
    </source>
</evidence>
<evidence type="ECO:0000313" key="3">
    <source>
        <dbReference type="Proteomes" id="UP001143480"/>
    </source>
</evidence>
<keyword evidence="1" id="KW-0472">Membrane</keyword>
<dbReference type="Proteomes" id="UP001143480">
    <property type="component" value="Unassembled WGS sequence"/>
</dbReference>
<reference evidence="2" key="2">
    <citation type="submission" date="2023-01" db="EMBL/GenBank/DDBJ databases">
        <authorList>
            <person name="Sun Q."/>
            <person name="Evtushenko L."/>
        </authorList>
    </citation>
    <scope>NUCLEOTIDE SEQUENCE</scope>
    <source>
        <strain evidence="2">VKM Ac-1321</strain>
    </source>
</reference>
<dbReference type="EMBL" id="BSFP01000038">
    <property type="protein sequence ID" value="GLL03912.1"/>
    <property type="molecule type" value="Genomic_DNA"/>
</dbReference>
<keyword evidence="3" id="KW-1185">Reference proteome</keyword>
<reference evidence="2" key="1">
    <citation type="journal article" date="2014" name="Int. J. Syst. Evol. Microbiol.">
        <title>Complete genome sequence of Corynebacterium casei LMG S-19264T (=DSM 44701T), isolated from a smear-ripened cheese.</title>
        <authorList>
            <consortium name="US DOE Joint Genome Institute (JGI-PGF)"/>
            <person name="Walter F."/>
            <person name="Albersmeier A."/>
            <person name="Kalinowski J."/>
            <person name="Ruckert C."/>
        </authorList>
    </citation>
    <scope>NUCLEOTIDE SEQUENCE</scope>
    <source>
        <strain evidence="2">VKM Ac-1321</strain>
    </source>
</reference>
<dbReference type="AlphaFoldDB" id="A0A9W6NPB3"/>
<gene>
    <name evidence="2" type="ORF">GCM10017581_056580</name>
</gene>
<comment type="caution">
    <text evidence="2">The sequence shown here is derived from an EMBL/GenBank/DDBJ whole genome shotgun (WGS) entry which is preliminary data.</text>
</comment>